<evidence type="ECO:0000313" key="2">
    <source>
        <dbReference type="Proteomes" id="UP001064048"/>
    </source>
</evidence>
<comment type="caution">
    <text evidence="1">The sequence shown here is derived from an EMBL/GenBank/DDBJ whole genome shotgun (WGS) entry which is preliminary data.</text>
</comment>
<dbReference type="EMBL" id="CM046120">
    <property type="protein sequence ID" value="KAI8437869.1"/>
    <property type="molecule type" value="Genomic_DNA"/>
</dbReference>
<organism evidence="1 2">
    <name type="scientific">Choristoneura fumiferana</name>
    <name type="common">Spruce budworm moth</name>
    <name type="synonym">Archips fumiferana</name>
    <dbReference type="NCBI Taxonomy" id="7141"/>
    <lineage>
        <taxon>Eukaryota</taxon>
        <taxon>Metazoa</taxon>
        <taxon>Ecdysozoa</taxon>
        <taxon>Arthropoda</taxon>
        <taxon>Hexapoda</taxon>
        <taxon>Insecta</taxon>
        <taxon>Pterygota</taxon>
        <taxon>Neoptera</taxon>
        <taxon>Endopterygota</taxon>
        <taxon>Lepidoptera</taxon>
        <taxon>Glossata</taxon>
        <taxon>Ditrysia</taxon>
        <taxon>Tortricoidea</taxon>
        <taxon>Tortricidae</taxon>
        <taxon>Tortricinae</taxon>
        <taxon>Choristoneura</taxon>
    </lineage>
</organism>
<reference evidence="1 2" key="1">
    <citation type="journal article" date="2022" name="Genome Biol. Evol.">
        <title>The Spruce Budworm Genome: Reconstructing the Evolutionary History of Antifreeze Proteins.</title>
        <authorList>
            <person name="Beliveau C."/>
            <person name="Gagne P."/>
            <person name="Picq S."/>
            <person name="Vernygora O."/>
            <person name="Keeling C.I."/>
            <person name="Pinkney K."/>
            <person name="Doucet D."/>
            <person name="Wen F."/>
            <person name="Johnston J.S."/>
            <person name="Maaroufi H."/>
            <person name="Boyle B."/>
            <person name="Laroche J."/>
            <person name="Dewar K."/>
            <person name="Juretic N."/>
            <person name="Blackburn G."/>
            <person name="Nisole A."/>
            <person name="Brunet B."/>
            <person name="Brandao M."/>
            <person name="Lumley L."/>
            <person name="Duan J."/>
            <person name="Quan G."/>
            <person name="Lucarotti C.J."/>
            <person name="Roe A.D."/>
            <person name="Sperling F.A.H."/>
            <person name="Levesque R.C."/>
            <person name="Cusson M."/>
        </authorList>
    </citation>
    <scope>NUCLEOTIDE SEQUENCE [LARGE SCALE GENOMIC DNA]</scope>
    <source>
        <strain evidence="1">Glfc:IPQL:Cfum</strain>
    </source>
</reference>
<protein>
    <submittedName>
        <fullName evidence="1">Uncharacterized protein</fullName>
    </submittedName>
</protein>
<accession>A0ACC0KMV7</accession>
<keyword evidence="2" id="KW-1185">Reference proteome</keyword>
<proteinExistence type="predicted"/>
<name>A0ACC0KMV7_CHOFU</name>
<evidence type="ECO:0000313" key="1">
    <source>
        <dbReference type="EMBL" id="KAI8437869.1"/>
    </source>
</evidence>
<dbReference type="Proteomes" id="UP001064048">
    <property type="component" value="Chromosome 20"/>
</dbReference>
<gene>
    <name evidence="1" type="ORF">MSG28_012085</name>
</gene>
<sequence>MKLFIVAVCLIAAAMAAPSSPDETAARRALPALQHEEIHDEYGQYALRYVTAEGTVVSERGRLIPTPDGKYVLVTEGETSFIGDDGKTYVTKYSAGLDGTRVEAAHLPFNVQAK</sequence>